<protein>
    <submittedName>
        <fullName evidence="3">SAM-dependent methyltransferase</fullName>
    </submittedName>
</protein>
<sequence>MTTYIKDMVNHSNHKRITYAEFIRAALYHPEQGYYMKNDIKIGRSGDFITTSNVSDIYGKIIAKWYAVNHLKYKLPAAVCEIGGGTGRFAKAFLEGWEQYSSVPLTYWLVEASPYHRQLQAEKLVGFNNFVQNQNINELRDFTGLIFSNELFDALSVHVIEKRGGELCEVMITSGEHGLKEVLVPLENQEILTFVEKNGVYLNEGQRIEIPLEMEEMVKSISEMLTRGIVFTVDYGYTREEWQRPERKNGSLRGYYRQQMYEDVLQFPGMMDITSHVHFDALIRSGEEHNLKLKVKQRQDEFLLTAGILDELANTYDPDPFSEQSKLNRAIKSLVLPGGMSSAFHVIIQEKGLNSNESV</sequence>
<dbReference type="PANTHER" id="PTHR12049">
    <property type="entry name" value="PROTEIN ARGININE METHYLTRANSFERASE NDUFAF7, MITOCHONDRIAL"/>
    <property type="match status" value="1"/>
</dbReference>
<dbReference type="InterPro" id="IPR029063">
    <property type="entry name" value="SAM-dependent_MTases_sf"/>
</dbReference>
<dbReference type="GO" id="GO:0008168">
    <property type="term" value="F:methyltransferase activity"/>
    <property type="evidence" value="ECO:0007669"/>
    <property type="project" value="UniProtKB-KW"/>
</dbReference>
<dbReference type="Proteomes" id="UP000769780">
    <property type="component" value="Unassembled WGS sequence"/>
</dbReference>
<accession>A0ABS7K2A5</accession>
<dbReference type="Pfam" id="PF02636">
    <property type="entry name" value="Methyltransf_28"/>
    <property type="match status" value="1"/>
</dbReference>
<keyword evidence="1 3" id="KW-0489">Methyltransferase</keyword>
<dbReference type="InterPro" id="IPR003788">
    <property type="entry name" value="NDUFAF7"/>
</dbReference>
<comment type="caution">
    <text evidence="3">The sequence shown here is derived from an EMBL/GenBank/DDBJ whole genome shotgun (WGS) entry which is preliminary data.</text>
</comment>
<keyword evidence="2" id="KW-0808">Transferase</keyword>
<dbReference type="PANTHER" id="PTHR12049:SF7">
    <property type="entry name" value="PROTEIN ARGININE METHYLTRANSFERASE NDUFAF7, MITOCHONDRIAL"/>
    <property type="match status" value="1"/>
</dbReference>
<evidence type="ECO:0000313" key="4">
    <source>
        <dbReference type="Proteomes" id="UP000769780"/>
    </source>
</evidence>
<keyword evidence="4" id="KW-1185">Reference proteome</keyword>
<evidence type="ECO:0000256" key="2">
    <source>
        <dbReference type="ARBA" id="ARBA00022679"/>
    </source>
</evidence>
<dbReference type="RefSeq" id="WP_221872225.1">
    <property type="nucleotide sequence ID" value="NZ_JACWFH010000008.1"/>
</dbReference>
<name>A0ABS7K2A5_9BACI</name>
<dbReference type="EMBL" id="JACWFH010000008">
    <property type="protein sequence ID" value="MBY0096387.1"/>
    <property type="molecule type" value="Genomic_DNA"/>
</dbReference>
<dbReference type="SUPFAM" id="SSF53335">
    <property type="entry name" value="S-adenosyl-L-methionine-dependent methyltransferases"/>
    <property type="match status" value="1"/>
</dbReference>
<dbReference type="GO" id="GO:0032259">
    <property type="term" value="P:methylation"/>
    <property type="evidence" value="ECO:0007669"/>
    <property type="project" value="UniProtKB-KW"/>
</dbReference>
<reference evidence="3 4" key="1">
    <citation type="submission" date="2020-07" db="EMBL/GenBank/DDBJ databases">
        <title>Fungal Genomes of the International Space Station.</title>
        <authorList>
            <person name="Seuylemezian A."/>
            <person name="Singh N.K."/>
            <person name="Wood J."/>
            <person name="Venkateswaran K."/>
        </authorList>
    </citation>
    <scope>NUCLEOTIDE SEQUENCE [LARGE SCALE GENOMIC DNA]</scope>
    <source>
        <strain evidence="3 4">PL-B2</strain>
    </source>
</reference>
<evidence type="ECO:0000256" key="1">
    <source>
        <dbReference type="ARBA" id="ARBA00022603"/>
    </source>
</evidence>
<proteinExistence type="predicted"/>
<dbReference type="InterPro" id="IPR038375">
    <property type="entry name" value="NDUFAF7_sf"/>
</dbReference>
<dbReference type="Gene3D" id="3.40.50.12710">
    <property type="match status" value="1"/>
</dbReference>
<gene>
    <name evidence="3" type="ORF">H0185_06150</name>
</gene>
<organism evidence="3 4">
    <name type="scientific">Mesobacillus maritimus</name>
    <dbReference type="NCBI Taxonomy" id="1643336"/>
    <lineage>
        <taxon>Bacteria</taxon>
        <taxon>Bacillati</taxon>
        <taxon>Bacillota</taxon>
        <taxon>Bacilli</taxon>
        <taxon>Bacillales</taxon>
        <taxon>Bacillaceae</taxon>
        <taxon>Mesobacillus</taxon>
    </lineage>
</organism>
<evidence type="ECO:0000313" key="3">
    <source>
        <dbReference type="EMBL" id="MBY0096387.1"/>
    </source>
</evidence>